<evidence type="ECO:0000313" key="2">
    <source>
        <dbReference type="EMBL" id="MBD5779536.1"/>
    </source>
</evidence>
<keyword evidence="3" id="KW-1185">Reference proteome</keyword>
<organism evidence="2 3">
    <name type="scientific">Pelagicoccus enzymogenes</name>
    <dbReference type="NCBI Taxonomy" id="2773457"/>
    <lineage>
        <taxon>Bacteria</taxon>
        <taxon>Pseudomonadati</taxon>
        <taxon>Verrucomicrobiota</taxon>
        <taxon>Opitutia</taxon>
        <taxon>Puniceicoccales</taxon>
        <taxon>Pelagicoccaceae</taxon>
        <taxon>Pelagicoccus</taxon>
    </lineage>
</organism>
<proteinExistence type="predicted"/>
<evidence type="ECO:0000256" key="1">
    <source>
        <dbReference type="SAM" id="SignalP"/>
    </source>
</evidence>
<keyword evidence="1" id="KW-0732">Signal</keyword>
<dbReference type="RefSeq" id="WP_191616675.1">
    <property type="nucleotide sequence ID" value="NZ_JACYFG010000009.1"/>
</dbReference>
<sequence length="601" mass="65738">MKKRNKLLCGLVSVAATAVLSAADLNSPFESLPAETLAAFRFDNSPETLDQYVDNTRLGQLLFSEAKIAEYKSFIEDLIESEDEDGNFISRLGEVGLELDDLYQMVGSHFGAAVVNQEVPEHLPMPTFLVWAEMGEGVAERAFTAVLEGSIENEEIERTDLELPGGPGARIKNLTDGSSFLVSQLGNRFFFAIGNVMEPITSMDEAKVFENAELEALGQFMAAQQEGGGEFLTRFYADSGIGEVRPDYPTRLELLGDLGAVFDFIPPQNRQLFEALEFDAFTKLGVWSGFVDMQERSTIFVGSPTPRSGIATLLENEFFEFQPPEWVPSNVNAYTVAAFDMNKVYDFALDMAKKFMPPEQVEQQLAMANGQLQMTLQSDIPTLMSAFGKRIHVLEYPIEVVSMENPNGTSLDLPRASQAMVMDFTRPEILQAGMAMIAGMAQNPAAGIELVDEQGFAGVRVQDPAQGVVTIAHGMGKLVFAVGSEETSSRIFSALTNPPQGENALVNSSEFRSFIADANVKPGVLFSYSRGEEILKNLVPVFKSLGTSMRASAGEDAAGLMERAIALFPSEEELDGLLGITFSRMYHNDHGIILEGSNQYK</sequence>
<evidence type="ECO:0008006" key="4">
    <source>
        <dbReference type="Google" id="ProtNLM"/>
    </source>
</evidence>
<evidence type="ECO:0000313" key="3">
    <source>
        <dbReference type="Proteomes" id="UP000622317"/>
    </source>
</evidence>
<accession>A0A927IGU6</accession>
<dbReference type="AlphaFoldDB" id="A0A927IGU6"/>
<feature type="signal peptide" evidence="1">
    <location>
        <begin position="1"/>
        <end position="22"/>
    </location>
</feature>
<name>A0A927IGU6_9BACT</name>
<reference evidence="2" key="1">
    <citation type="submission" date="2020-09" db="EMBL/GenBank/DDBJ databases">
        <title>Pelagicoccus enzymogenes sp. nov. with an EPS production, isolated from marine sediment.</title>
        <authorList>
            <person name="Feng X."/>
        </authorList>
    </citation>
    <scope>NUCLEOTIDE SEQUENCE</scope>
    <source>
        <strain evidence="2">NFK12</strain>
    </source>
</reference>
<dbReference type="Proteomes" id="UP000622317">
    <property type="component" value="Unassembled WGS sequence"/>
</dbReference>
<protein>
    <recommendedName>
        <fullName evidence="4">DUF3352 domain-containing protein</fullName>
    </recommendedName>
</protein>
<comment type="caution">
    <text evidence="2">The sequence shown here is derived from an EMBL/GenBank/DDBJ whole genome shotgun (WGS) entry which is preliminary data.</text>
</comment>
<feature type="chain" id="PRO_5037233278" description="DUF3352 domain-containing protein" evidence="1">
    <location>
        <begin position="23"/>
        <end position="601"/>
    </location>
</feature>
<gene>
    <name evidence="2" type="ORF">IEN85_08520</name>
</gene>
<dbReference type="EMBL" id="JACYFG010000009">
    <property type="protein sequence ID" value="MBD5779536.1"/>
    <property type="molecule type" value="Genomic_DNA"/>
</dbReference>